<name>A0A1T4KP57_9FIRM</name>
<evidence type="ECO:0000256" key="2">
    <source>
        <dbReference type="ARBA" id="ARBA00022898"/>
    </source>
</evidence>
<dbReference type="InterPro" id="IPR015421">
    <property type="entry name" value="PyrdxlP-dep_Trfase_major"/>
</dbReference>
<evidence type="ECO:0000259" key="3">
    <source>
        <dbReference type="Pfam" id="PF01276"/>
    </source>
</evidence>
<dbReference type="EMBL" id="FUWW01000004">
    <property type="protein sequence ID" value="SJZ44163.1"/>
    <property type="molecule type" value="Genomic_DNA"/>
</dbReference>
<gene>
    <name evidence="4" type="ORF">SAMN02745114_00565</name>
</gene>
<dbReference type="GO" id="GO:0003824">
    <property type="term" value="F:catalytic activity"/>
    <property type="evidence" value="ECO:0007669"/>
    <property type="project" value="InterPro"/>
</dbReference>
<protein>
    <submittedName>
        <fullName evidence="4">Arginine/lysine/ornithine decarboxylase</fullName>
    </submittedName>
</protein>
<comment type="cofactor">
    <cofactor evidence="1">
        <name>pyridoxal 5'-phosphate</name>
        <dbReference type="ChEBI" id="CHEBI:597326"/>
    </cofactor>
</comment>
<dbReference type="InterPro" id="IPR052357">
    <property type="entry name" value="Orn_Lys_Arg_decarboxylase-I"/>
</dbReference>
<dbReference type="Gene3D" id="3.90.105.10">
    <property type="entry name" value="Molybdopterin biosynthesis moea protein, domain 2"/>
    <property type="match status" value="1"/>
</dbReference>
<dbReference type="STRING" id="290054.SAMN02745114_00565"/>
<evidence type="ECO:0000256" key="1">
    <source>
        <dbReference type="ARBA" id="ARBA00001933"/>
    </source>
</evidence>
<feature type="domain" description="Orn/Lys/Arg decarboxylases family 1 pyridoxal-P attachment site" evidence="3">
    <location>
        <begin position="15"/>
        <end position="247"/>
    </location>
</feature>
<evidence type="ECO:0000313" key="4">
    <source>
        <dbReference type="EMBL" id="SJZ44163.1"/>
    </source>
</evidence>
<organism evidence="4 5">
    <name type="scientific">Eubacterium coprostanoligenes</name>
    <dbReference type="NCBI Taxonomy" id="290054"/>
    <lineage>
        <taxon>Bacteria</taxon>
        <taxon>Bacillati</taxon>
        <taxon>Bacillota</taxon>
        <taxon>Clostridia</taxon>
        <taxon>Eubacteriales</taxon>
        <taxon>Eubacteriaceae</taxon>
        <taxon>Eubacterium</taxon>
    </lineage>
</organism>
<reference evidence="4 5" key="1">
    <citation type="submission" date="2017-02" db="EMBL/GenBank/DDBJ databases">
        <authorList>
            <person name="Peterson S.W."/>
        </authorList>
    </citation>
    <scope>NUCLEOTIDE SEQUENCE [LARGE SCALE GENOMIC DNA]</scope>
    <source>
        <strain evidence="4 5">ATCC 51222</strain>
    </source>
</reference>
<dbReference type="InterPro" id="IPR036633">
    <property type="entry name" value="Prn/Lys/Arg_de-COase_C_sf"/>
</dbReference>
<dbReference type="InterPro" id="IPR000310">
    <property type="entry name" value="Orn/Lys/Arg_deCO2ase_major_dom"/>
</dbReference>
<dbReference type="InterPro" id="IPR015424">
    <property type="entry name" value="PyrdxlP-dep_Trfase"/>
</dbReference>
<dbReference type="Pfam" id="PF01276">
    <property type="entry name" value="OKR_DC_1"/>
    <property type="match status" value="1"/>
</dbReference>
<dbReference type="OrthoDB" id="9815233at2"/>
<dbReference type="RefSeq" id="WP_078768065.1">
    <property type="nucleotide sequence ID" value="NZ_FUWW01000004.1"/>
</dbReference>
<proteinExistence type="predicted"/>
<keyword evidence="2" id="KW-0663">Pyridoxal phosphate</keyword>
<evidence type="ECO:0000313" key="5">
    <source>
        <dbReference type="Proteomes" id="UP000190657"/>
    </source>
</evidence>
<keyword evidence="5" id="KW-1185">Reference proteome</keyword>
<dbReference type="Proteomes" id="UP000190657">
    <property type="component" value="Unassembled WGS sequence"/>
</dbReference>
<dbReference type="PANTHER" id="PTHR43277:SF4">
    <property type="entry name" value="ARGININE DECARBOXYLASE"/>
    <property type="match status" value="1"/>
</dbReference>
<dbReference type="SUPFAM" id="SSF55904">
    <property type="entry name" value="Ornithine decarboxylase C-terminal domain"/>
    <property type="match status" value="1"/>
</dbReference>
<accession>A0A1T4KP57</accession>
<dbReference type="Gene3D" id="3.40.640.10">
    <property type="entry name" value="Type I PLP-dependent aspartate aminotransferase-like (Major domain)"/>
    <property type="match status" value="1"/>
</dbReference>
<sequence length="438" mass="48596">MNLHDKLKDIDTYPFHMPGHKRNDKFGILGSEIDITEIDDFDNLHSPSGVIKNTEDKLKSIYKSERSFISVNGSSGGILAAIFAVCNEGGTVIVARNCHKSVYNACMLLKLKIIFIEPQYDLTNGYYTNLKQDAVNSAISRNPEAKAFIITSPTYEGFVSDIKCDIPLIIDAAHGAHFGMPYFPKYPSGDIVISSLHKTLPSLTQTSVVNVFNEKYVDKVKRYMDIFQTTSPSYVLMNSIDICCDYVLNCRNEFGKFYEKLCDLRLVETDNLKIQYNDDISKIVLSCASTNITGSELADIFRNKYKIEPEAVSQNYILLMATIGDTDEGLALLKMAVLETDAKLEYSPAKPIRKPPVDRNEIVVSIADNGILTDTNECVGKVSNEFVYAYPPDIPIIAPNEIITAEAVDYIKNAMADGVNIISDSGQLPNKILTKAGL</sequence>
<dbReference type="AlphaFoldDB" id="A0A1T4KP57"/>
<dbReference type="SUPFAM" id="SSF53383">
    <property type="entry name" value="PLP-dependent transferases"/>
    <property type="match status" value="1"/>
</dbReference>
<dbReference type="PANTHER" id="PTHR43277">
    <property type="entry name" value="ARGININE DECARBOXYLASE"/>
    <property type="match status" value="1"/>
</dbReference>